<dbReference type="OrthoDB" id="3028573at2759"/>
<dbReference type="AlphaFoldDB" id="A0A5C3KAM0"/>
<proteinExistence type="predicted"/>
<dbReference type="EMBL" id="ML210581">
    <property type="protein sequence ID" value="TFK17031.1"/>
    <property type="molecule type" value="Genomic_DNA"/>
</dbReference>
<organism evidence="2 3">
    <name type="scientific">Coprinopsis marcescibilis</name>
    <name type="common">Agaric fungus</name>
    <name type="synonym">Psathyrella marcescibilis</name>
    <dbReference type="NCBI Taxonomy" id="230819"/>
    <lineage>
        <taxon>Eukaryota</taxon>
        <taxon>Fungi</taxon>
        <taxon>Dikarya</taxon>
        <taxon>Basidiomycota</taxon>
        <taxon>Agaricomycotina</taxon>
        <taxon>Agaricomycetes</taxon>
        <taxon>Agaricomycetidae</taxon>
        <taxon>Agaricales</taxon>
        <taxon>Agaricineae</taxon>
        <taxon>Psathyrellaceae</taxon>
        <taxon>Coprinopsis</taxon>
    </lineage>
</organism>
<accession>A0A5C3KAM0</accession>
<name>A0A5C3KAM0_COPMA</name>
<feature type="compositionally biased region" description="Pro residues" evidence="1">
    <location>
        <begin position="184"/>
        <end position="194"/>
    </location>
</feature>
<evidence type="ECO:0000313" key="2">
    <source>
        <dbReference type="EMBL" id="TFK17031.1"/>
    </source>
</evidence>
<sequence length="242" mass="27087">MTVRFCKAVPEALWAQVERQYQEREQWNAAVAARTVNEHWLKHSVFVVLYRELDEELTVHPIQDIPTWPTFNLAEIPNLPGLLEVSDITALQLFEPWLSHWISQLDQAITPFFDQLASMESSSLAWKQILVDSPVPSSLAKRSKLSISVDSFFLSCSLAMASSDPIKISDDDDPGPSSVRAAPLPSPTPTPPPLSFVLTPADPNLAWPAGMYDTTAALLERFPAVFMGIKFKSTTYQKNKKF</sequence>
<gene>
    <name evidence="2" type="ORF">FA15DRAFT_711189</name>
</gene>
<feature type="region of interest" description="Disordered" evidence="1">
    <location>
        <begin position="165"/>
        <end position="195"/>
    </location>
</feature>
<evidence type="ECO:0000313" key="3">
    <source>
        <dbReference type="Proteomes" id="UP000307440"/>
    </source>
</evidence>
<reference evidence="2 3" key="1">
    <citation type="journal article" date="2019" name="Nat. Ecol. Evol.">
        <title>Megaphylogeny resolves global patterns of mushroom evolution.</title>
        <authorList>
            <person name="Varga T."/>
            <person name="Krizsan K."/>
            <person name="Foldi C."/>
            <person name="Dima B."/>
            <person name="Sanchez-Garcia M."/>
            <person name="Sanchez-Ramirez S."/>
            <person name="Szollosi G.J."/>
            <person name="Szarkandi J.G."/>
            <person name="Papp V."/>
            <person name="Albert L."/>
            <person name="Andreopoulos W."/>
            <person name="Angelini C."/>
            <person name="Antonin V."/>
            <person name="Barry K.W."/>
            <person name="Bougher N.L."/>
            <person name="Buchanan P."/>
            <person name="Buyck B."/>
            <person name="Bense V."/>
            <person name="Catcheside P."/>
            <person name="Chovatia M."/>
            <person name="Cooper J."/>
            <person name="Damon W."/>
            <person name="Desjardin D."/>
            <person name="Finy P."/>
            <person name="Geml J."/>
            <person name="Haridas S."/>
            <person name="Hughes K."/>
            <person name="Justo A."/>
            <person name="Karasinski D."/>
            <person name="Kautmanova I."/>
            <person name="Kiss B."/>
            <person name="Kocsube S."/>
            <person name="Kotiranta H."/>
            <person name="LaButti K.M."/>
            <person name="Lechner B.E."/>
            <person name="Liimatainen K."/>
            <person name="Lipzen A."/>
            <person name="Lukacs Z."/>
            <person name="Mihaltcheva S."/>
            <person name="Morgado L.N."/>
            <person name="Niskanen T."/>
            <person name="Noordeloos M.E."/>
            <person name="Ohm R.A."/>
            <person name="Ortiz-Santana B."/>
            <person name="Ovrebo C."/>
            <person name="Racz N."/>
            <person name="Riley R."/>
            <person name="Savchenko A."/>
            <person name="Shiryaev A."/>
            <person name="Soop K."/>
            <person name="Spirin V."/>
            <person name="Szebenyi C."/>
            <person name="Tomsovsky M."/>
            <person name="Tulloss R.E."/>
            <person name="Uehling J."/>
            <person name="Grigoriev I.V."/>
            <person name="Vagvolgyi C."/>
            <person name="Papp T."/>
            <person name="Martin F.M."/>
            <person name="Miettinen O."/>
            <person name="Hibbett D.S."/>
            <person name="Nagy L.G."/>
        </authorList>
    </citation>
    <scope>NUCLEOTIDE SEQUENCE [LARGE SCALE GENOMIC DNA]</scope>
    <source>
        <strain evidence="2 3">CBS 121175</strain>
    </source>
</reference>
<protein>
    <submittedName>
        <fullName evidence="2">Uncharacterized protein</fullName>
    </submittedName>
</protein>
<keyword evidence="3" id="KW-1185">Reference proteome</keyword>
<dbReference type="Proteomes" id="UP000307440">
    <property type="component" value="Unassembled WGS sequence"/>
</dbReference>
<evidence type="ECO:0000256" key="1">
    <source>
        <dbReference type="SAM" id="MobiDB-lite"/>
    </source>
</evidence>